<feature type="region of interest" description="Disordered" evidence="10">
    <location>
        <begin position="1"/>
        <end position="65"/>
    </location>
</feature>
<keyword evidence="5 11" id="KW-0812">Transmembrane</keyword>
<dbReference type="GO" id="GO:0051072">
    <property type="term" value="P:4,6-pyruvylated galactose residue biosynthetic process"/>
    <property type="evidence" value="ECO:0007669"/>
    <property type="project" value="TreeGrafter"/>
</dbReference>
<evidence type="ECO:0000256" key="7">
    <source>
        <dbReference type="ARBA" id="ARBA00022989"/>
    </source>
</evidence>
<evidence type="ECO:0000256" key="11">
    <source>
        <dbReference type="SAM" id="Phobius"/>
    </source>
</evidence>
<proteinExistence type="inferred from homology"/>
<evidence type="ECO:0000256" key="8">
    <source>
        <dbReference type="ARBA" id="ARBA00023034"/>
    </source>
</evidence>
<evidence type="ECO:0000313" key="12">
    <source>
        <dbReference type="EMBL" id="EMD42080.1"/>
    </source>
</evidence>
<dbReference type="InterPro" id="IPR002659">
    <property type="entry name" value="Glyco_trans_31"/>
</dbReference>
<feature type="transmembrane region" description="Helical" evidence="11">
    <location>
        <begin position="193"/>
        <end position="217"/>
    </location>
</feature>
<keyword evidence="9 11" id="KW-0472">Membrane</keyword>
<evidence type="ECO:0000256" key="5">
    <source>
        <dbReference type="ARBA" id="ARBA00022692"/>
    </source>
</evidence>
<dbReference type="PANTHER" id="PTHR11214:SF333">
    <property type="entry name" value="GLYCOSYLTRANSFERASE FAMILY 31 PROTEIN"/>
    <property type="match status" value="1"/>
</dbReference>
<feature type="compositionally biased region" description="Polar residues" evidence="10">
    <location>
        <begin position="1"/>
        <end position="23"/>
    </location>
</feature>
<feature type="compositionally biased region" description="Low complexity" evidence="10">
    <location>
        <begin position="457"/>
        <end position="486"/>
    </location>
</feature>
<dbReference type="Proteomes" id="UP000016930">
    <property type="component" value="Unassembled WGS sequence"/>
</dbReference>
<feature type="region of interest" description="Disordered" evidence="10">
    <location>
        <begin position="450"/>
        <end position="495"/>
    </location>
</feature>
<evidence type="ECO:0000256" key="10">
    <source>
        <dbReference type="SAM" id="MobiDB-lite"/>
    </source>
</evidence>
<gene>
    <name evidence="12" type="ORF">CERSUDRAFT_129416</name>
</gene>
<evidence type="ECO:0000313" key="13">
    <source>
        <dbReference type="Proteomes" id="UP000016930"/>
    </source>
</evidence>
<comment type="subcellular location">
    <subcellularLocation>
        <location evidence="1">Golgi apparatus membrane</location>
        <topology evidence="1">Single-pass type II membrane protein</topology>
    </subcellularLocation>
</comment>
<keyword evidence="6" id="KW-0735">Signal-anchor</keyword>
<dbReference type="STRING" id="914234.M2RCA3"/>
<keyword evidence="4 12" id="KW-0808">Transferase</keyword>
<protein>
    <submittedName>
        <fullName evidence="12">Glycosyltransferase family 31 protein</fullName>
    </submittedName>
</protein>
<feature type="compositionally biased region" description="Low complexity" evidence="10">
    <location>
        <begin position="94"/>
        <end position="134"/>
    </location>
</feature>
<comment type="similarity">
    <text evidence="2">Belongs to the glycosyltransferase 31 family.</text>
</comment>
<evidence type="ECO:0000256" key="3">
    <source>
        <dbReference type="ARBA" id="ARBA00022676"/>
    </source>
</evidence>
<evidence type="ECO:0000256" key="1">
    <source>
        <dbReference type="ARBA" id="ARBA00004323"/>
    </source>
</evidence>
<keyword evidence="8" id="KW-0333">Golgi apparatus</keyword>
<feature type="compositionally biased region" description="Low complexity" evidence="10">
    <location>
        <begin position="723"/>
        <end position="738"/>
    </location>
</feature>
<evidence type="ECO:0000256" key="6">
    <source>
        <dbReference type="ARBA" id="ARBA00022968"/>
    </source>
</evidence>
<dbReference type="GO" id="GO:0000139">
    <property type="term" value="C:Golgi membrane"/>
    <property type="evidence" value="ECO:0007669"/>
    <property type="project" value="UniProtKB-SubCell"/>
</dbReference>
<organism evidence="12 13">
    <name type="scientific">Ceriporiopsis subvermispora (strain B)</name>
    <name type="common">White-rot fungus</name>
    <name type="synonym">Gelatoporia subvermispora</name>
    <dbReference type="NCBI Taxonomy" id="914234"/>
    <lineage>
        <taxon>Eukaryota</taxon>
        <taxon>Fungi</taxon>
        <taxon>Dikarya</taxon>
        <taxon>Basidiomycota</taxon>
        <taxon>Agaricomycotina</taxon>
        <taxon>Agaricomycetes</taxon>
        <taxon>Polyporales</taxon>
        <taxon>Gelatoporiaceae</taxon>
        <taxon>Gelatoporia</taxon>
    </lineage>
</organism>
<dbReference type="GO" id="GO:0016758">
    <property type="term" value="F:hexosyltransferase activity"/>
    <property type="evidence" value="ECO:0007669"/>
    <property type="project" value="InterPro"/>
</dbReference>
<accession>M2RCA3</accession>
<feature type="compositionally biased region" description="Basic and acidic residues" evidence="10">
    <location>
        <begin position="743"/>
        <end position="760"/>
    </location>
</feature>
<keyword evidence="7 11" id="KW-1133">Transmembrane helix</keyword>
<feature type="region of interest" description="Disordered" evidence="10">
    <location>
        <begin position="91"/>
        <end position="154"/>
    </location>
</feature>
<evidence type="ECO:0000256" key="2">
    <source>
        <dbReference type="ARBA" id="ARBA00008661"/>
    </source>
</evidence>
<evidence type="ECO:0000256" key="9">
    <source>
        <dbReference type="ARBA" id="ARBA00023136"/>
    </source>
</evidence>
<dbReference type="HOGENOM" id="CLU_015642_1_0_1"/>
<name>M2RCA3_CERS8</name>
<keyword evidence="3" id="KW-0328">Glycosyltransferase</keyword>
<dbReference type="OrthoDB" id="2139606at2759"/>
<keyword evidence="13" id="KW-1185">Reference proteome</keyword>
<reference evidence="12 13" key="1">
    <citation type="journal article" date="2012" name="Proc. Natl. Acad. Sci. U.S.A.">
        <title>Comparative genomics of Ceriporiopsis subvermispora and Phanerochaete chrysosporium provide insight into selective ligninolysis.</title>
        <authorList>
            <person name="Fernandez-Fueyo E."/>
            <person name="Ruiz-Duenas F.J."/>
            <person name="Ferreira P."/>
            <person name="Floudas D."/>
            <person name="Hibbett D.S."/>
            <person name="Canessa P."/>
            <person name="Larrondo L.F."/>
            <person name="James T.Y."/>
            <person name="Seelenfreund D."/>
            <person name="Lobos S."/>
            <person name="Polanco R."/>
            <person name="Tello M."/>
            <person name="Honda Y."/>
            <person name="Watanabe T."/>
            <person name="Watanabe T."/>
            <person name="Ryu J.S."/>
            <person name="Kubicek C.P."/>
            <person name="Schmoll M."/>
            <person name="Gaskell J."/>
            <person name="Hammel K.E."/>
            <person name="St John F.J."/>
            <person name="Vanden Wymelenberg A."/>
            <person name="Sabat G."/>
            <person name="Splinter BonDurant S."/>
            <person name="Syed K."/>
            <person name="Yadav J.S."/>
            <person name="Doddapaneni H."/>
            <person name="Subramanian V."/>
            <person name="Lavin J.L."/>
            <person name="Oguiza J.A."/>
            <person name="Perez G."/>
            <person name="Pisabarro A.G."/>
            <person name="Ramirez L."/>
            <person name="Santoyo F."/>
            <person name="Master E."/>
            <person name="Coutinho P.M."/>
            <person name="Henrissat B."/>
            <person name="Lombard V."/>
            <person name="Magnuson J.K."/>
            <person name="Kuees U."/>
            <person name="Hori C."/>
            <person name="Igarashi K."/>
            <person name="Samejima M."/>
            <person name="Held B.W."/>
            <person name="Barry K.W."/>
            <person name="LaButti K.M."/>
            <person name="Lapidus A."/>
            <person name="Lindquist E.A."/>
            <person name="Lucas S.M."/>
            <person name="Riley R."/>
            <person name="Salamov A.A."/>
            <person name="Hoffmeister D."/>
            <person name="Schwenk D."/>
            <person name="Hadar Y."/>
            <person name="Yarden O."/>
            <person name="de Vries R.P."/>
            <person name="Wiebenga A."/>
            <person name="Stenlid J."/>
            <person name="Eastwood D."/>
            <person name="Grigoriev I.V."/>
            <person name="Berka R.M."/>
            <person name="Blanchette R.A."/>
            <person name="Kersten P."/>
            <person name="Martinez A.T."/>
            <person name="Vicuna R."/>
            <person name="Cullen D."/>
        </authorList>
    </citation>
    <scope>NUCLEOTIDE SEQUENCE [LARGE SCALE GENOMIC DNA]</scope>
    <source>
        <strain evidence="12 13">B</strain>
    </source>
</reference>
<feature type="region of interest" description="Disordered" evidence="10">
    <location>
        <begin position="720"/>
        <end position="760"/>
    </location>
</feature>
<dbReference type="AlphaFoldDB" id="M2RCA3"/>
<dbReference type="EMBL" id="KB445791">
    <property type="protein sequence ID" value="EMD42080.1"/>
    <property type="molecule type" value="Genomic_DNA"/>
</dbReference>
<feature type="compositionally biased region" description="Acidic residues" evidence="10">
    <location>
        <begin position="32"/>
        <end position="47"/>
    </location>
</feature>
<sequence>MSLLTNWFSSSPRPQIRLSNISPQPGHYHDQDPDDADDSASELDLDPESSLHPRNPFPASSSSSANLTLHPNISVADRSLLCPQPVQAGNSYAPSPCSSVSTTPVPSRVSSPAPPYSSGASSCSSDSEGEPGSPLLGPTRSERGRRNNHVPRRWFSVSSRHRARRHESVGGIRTLKRGVRLVLRHPFFPKTPVTILLTLLFLSIFGVSLTFLLMYILNPDKEPLPWRGYCTIPRLTTAPPSLSLPTTAQFPERPPANFSPPTFPPPDIDLDSLSPAGVFLGVFSMDTAAERRMLVRSTYAAHPRSRDGAAGGDGGVGTSRTIVRFILGQPRKEWERLIKLEQEMYNDIIILPIPENMNDGKTHAYYTWAAQNAWVPPLYFGNYTTVPKLSYTNASSPAPALADHDPYWAKLDRITGSPLPWVRPDFVAKVDDDAFVMLAELEARLRVQLHQQSQTTPDASPVPSDPSSAVLSTSSLPESSSANSSATWIPRADTPSPSDDPLIFWGYLVKNRFMAGELYALSYSLVDWIAHDPHVRTMTRGAEDKQTSKWIRSHPRAQDVHWASERCWIYDHPRAGTVYSHGFLFPSEVSRVQKAVLADLARVNQQPLTSESSPLPSPFGPNAPWPHAWAYSTVSKFGARYSAPIPDLDLAYTVEALVEGSAMSQLHEASAMTPELAWEAREGRNMRYEGRRVGGTVVVHFIKKNMWFLETATAFLHGEDATPAESAPYPEESSEPPAQDLDDPARLDRRTRFVRIPREQ</sequence>
<dbReference type="PANTHER" id="PTHR11214">
    <property type="entry name" value="BETA-1,3-N-ACETYLGLUCOSAMINYLTRANSFERASE"/>
    <property type="match status" value="1"/>
</dbReference>
<evidence type="ECO:0000256" key="4">
    <source>
        <dbReference type="ARBA" id="ARBA00022679"/>
    </source>
</evidence>